<dbReference type="InterPro" id="IPR000843">
    <property type="entry name" value="HTH_LacI"/>
</dbReference>
<dbReference type="Gene3D" id="3.40.50.2300">
    <property type="match status" value="2"/>
</dbReference>
<dbReference type="InterPro" id="IPR010982">
    <property type="entry name" value="Lambda_DNA-bd_dom_sf"/>
</dbReference>
<dbReference type="PROSITE" id="PS50932">
    <property type="entry name" value="HTH_LACI_2"/>
    <property type="match status" value="1"/>
</dbReference>
<proteinExistence type="predicted"/>
<accession>A0AB73SXH6</accession>
<name>A0AB73SXH6_9FIRM</name>
<dbReference type="SMART" id="SM00354">
    <property type="entry name" value="HTH_LACI"/>
    <property type="match status" value="1"/>
</dbReference>
<dbReference type="CDD" id="cd06267">
    <property type="entry name" value="PBP1_LacI_sugar_binding-like"/>
    <property type="match status" value="1"/>
</dbReference>
<evidence type="ECO:0000256" key="1">
    <source>
        <dbReference type="ARBA" id="ARBA00023015"/>
    </source>
</evidence>
<dbReference type="SUPFAM" id="SSF53822">
    <property type="entry name" value="Periplasmic binding protein-like I"/>
    <property type="match status" value="1"/>
</dbReference>
<reference evidence="5 6" key="1">
    <citation type="submission" date="2018-05" db="EMBL/GenBank/DDBJ databases">
        <authorList>
            <person name="Goeker M."/>
            <person name="Huntemann M."/>
            <person name="Clum A."/>
            <person name="Pillay M."/>
            <person name="Palaniappan K."/>
            <person name="Varghese N."/>
            <person name="Mikhailova N."/>
            <person name="Stamatis D."/>
            <person name="Reddy T."/>
            <person name="Daum C."/>
            <person name="Shapiro N."/>
            <person name="Ivanova N."/>
            <person name="Kyrpides N."/>
            <person name="Woyke T."/>
        </authorList>
    </citation>
    <scope>NUCLEOTIDE SEQUENCE [LARGE SCALE GENOMIC DNA]</scope>
    <source>
        <strain evidence="5 6">DSM 26524</strain>
    </source>
</reference>
<comment type="caution">
    <text evidence="5">The sequence shown here is derived from an EMBL/GenBank/DDBJ whole genome shotgun (WGS) entry which is preliminary data.</text>
</comment>
<protein>
    <submittedName>
        <fullName evidence="5">LacI family transcriptional regulator</fullName>
    </submittedName>
</protein>
<organism evidence="5 6">
    <name type="scientific">Murimonas intestini</name>
    <dbReference type="NCBI Taxonomy" id="1337051"/>
    <lineage>
        <taxon>Bacteria</taxon>
        <taxon>Bacillati</taxon>
        <taxon>Bacillota</taxon>
        <taxon>Clostridia</taxon>
        <taxon>Lachnospirales</taxon>
        <taxon>Lachnospiraceae</taxon>
        <taxon>Murimonas</taxon>
    </lineage>
</organism>
<keyword evidence="2" id="KW-0238">DNA-binding</keyword>
<dbReference type="EMBL" id="QGGY01000024">
    <property type="protein sequence ID" value="PWJ72048.1"/>
    <property type="molecule type" value="Genomic_DNA"/>
</dbReference>
<keyword evidence="3" id="KW-0804">Transcription</keyword>
<dbReference type="InterPro" id="IPR028082">
    <property type="entry name" value="Peripla_BP_I"/>
</dbReference>
<sequence>MATRKDVAKQAGVSEATVSYVINNTKNITPVVKKRVLDAVDNLGYRPNQVARSLVTKQTKHVAMLVDNLMNPYYCEMLEGAQSVASDNGYIVSVISIDVSNEESVLELASRGVDGVILAIGTKSVDNYFKTGLPKVYMGKYVTMSYRKAIFEMVECLVNKGHKKIAFLSGIPLSHLSHERYYALKDACSAYGIGLDPDLVIDANEKGKTDEKSGEEAMEELFARKKDFTAVYTVNDLMAVGAAKAIRRHGLKIPDDISLIGCDNIKLFDTYNPRLATMDAHAFEAGEYLMRLLIEKITGQLKISHEIQADFICKESIGEVKTGV</sequence>
<dbReference type="GO" id="GO:0000976">
    <property type="term" value="F:transcription cis-regulatory region binding"/>
    <property type="evidence" value="ECO:0007669"/>
    <property type="project" value="TreeGrafter"/>
</dbReference>
<evidence type="ECO:0000256" key="3">
    <source>
        <dbReference type="ARBA" id="ARBA00023163"/>
    </source>
</evidence>
<dbReference type="RefSeq" id="WP_187374442.1">
    <property type="nucleotide sequence ID" value="NZ_CABJAT010000016.1"/>
</dbReference>
<evidence type="ECO:0000259" key="4">
    <source>
        <dbReference type="PROSITE" id="PS50932"/>
    </source>
</evidence>
<dbReference type="CDD" id="cd01392">
    <property type="entry name" value="HTH_LacI"/>
    <property type="match status" value="1"/>
</dbReference>
<dbReference type="SUPFAM" id="SSF47413">
    <property type="entry name" value="lambda repressor-like DNA-binding domains"/>
    <property type="match status" value="1"/>
</dbReference>
<dbReference type="GO" id="GO:0003700">
    <property type="term" value="F:DNA-binding transcription factor activity"/>
    <property type="evidence" value="ECO:0007669"/>
    <property type="project" value="TreeGrafter"/>
</dbReference>
<evidence type="ECO:0000256" key="2">
    <source>
        <dbReference type="ARBA" id="ARBA00023125"/>
    </source>
</evidence>
<dbReference type="InterPro" id="IPR046335">
    <property type="entry name" value="LacI/GalR-like_sensor"/>
</dbReference>
<dbReference type="Pfam" id="PF13377">
    <property type="entry name" value="Peripla_BP_3"/>
    <property type="match status" value="1"/>
</dbReference>
<dbReference type="AlphaFoldDB" id="A0AB73SXH6"/>
<feature type="domain" description="HTH lacI-type" evidence="4">
    <location>
        <begin position="2"/>
        <end position="56"/>
    </location>
</feature>
<dbReference type="Gene3D" id="1.10.260.40">
    <property type="entry name" value="lambda repressor-like DNA-binding domains"/>
    <property type="match status" value="1"/>
</dbReference>
<gene>
    <name evidence="5" type="ORF">C7383_12422</name>
</gene>
<evidence type="ECO:0000313" key="5">
    <source>
        <dbReference type="EMBL" id="PWJ72048.1"/>
    </source>
</evidence>
<evidence type="ECO:0000313" key="6">
    <source>
        <dbReference type="Proteomes" id="UP000245412"/>
    </source>
</evidence>
<keyword evidence="6" id="KW-1185">Reference proteome</keyword>
<dbReference type="PANTHER" id="PTHR30146">
    <property type="entry name" value="LACI-RELATED TRANSCRIPTIONAL REPRESSOR"/>
    <property type="match status" value="1"/>
</dbReference>
<dbReference type="PANTHER" id="PTHR30146:SF109">
    <property type="entry name" value="HTH-TYPE TRANSCRIPTIONAL REGULATOR GALS"/>
    <property type="match status" value="1"/>
</dbReference>
<dbReference type="Proteomes" id="UP000245412">
    <property type="component" value="Unassembled WGS sequence"/>
</dbReference>
<keyword evidence="1" id="KW-0805">Transcription regulation</keyword>
<dbReference type="Pfam" id="PF00356">
    <property type="entry name" value="LacI"/>
    <property type="match status" value="1"/>
</dbReference>